<sequence length="126" mass="13278">MAASDPFYNSLVSTVETLLAKYGATYTIRSKGVTDPVTLQTSSGATRSCVGVVSDSSMGSNLAGQLGSILSSSVENTSLRSLLLPASASIQAGEEIQVDGQWFDLKRAKPLKPADVTLMYTLELSR</sequence>
<dbReference type="Proteomes" id="UP000503037">
    <property type="component" value="Segment"/>
</dbReference>
<evidence type="ECO:0000313" key="1">
    <source>
        <dbReference type="EMBL" id="QJI53352.1"/>
    </source>
</evidence>
<gene>
    <name evidence="1" type="ORF">vBAcoSR7M_30</name>
</gene>
<keyword evidence="2" id="KW-1185">Reference proteome</keyword>
<evidence type="ECO:0000313" key="2">
    <source>
        <dbReference type="Proteomes" id="UP000503037"/>
    </source>
</evidence>
<name>A0A6M3YN70_9CAUD</name>
<proteinExistence type="predicted"/>
<dbReference type="EMBL" id="MT345684">
    <property type="protein sequence ID" value="QJI53352.1"/>
    <property type="molecule type" value="Genomic_DNA"/>
</dbReference>
<organism evidence="1 2">
    <name type="scientific">Alteromonas phage vB_AcoS-R7M</name>
    <dbReference type="NCBI Taxonomy" id="2729541"/>
    <lineage>
        <taxon>Viruses</taxon>
        <taxon>Duplodnaviria</taxon>
        <taxon>Heunggongvirae</taxon>
        <taxon>Uroviricota</taxon>
        <taxon>Caudoviricetes</taxon>
        <taxon>Queuovirinae</taxon>
        <taxon>Amoyvirus</taxon>
        <taxon>Amoyvirus R7M</taxon>
    </lineage>
</organism>
<accession>A0A6M3YN70</accession>
<protein>
    <submittedName>
        <fullName evidence="1">Head-closure protein</fullName>
    </submittedName>
</protein>
<reference evidence="2" key="1">
    <citation type="submission" date="2020-04" db="EMBL/GenBank/DDBJ databases">
        <authorList>
            <person name="Ma R."/>
            <person name="Lai J."/>
            <person name="Yang Y."/>
            <person name="Jiao N."/>
            <person name="Zhang R."/>
        </authorList>
    </citation>
    <scope>NUCLEOTIDE SEQUENCE [LARGE SCALE GENOMIC DNA]</scope>
</reference>